<dbReference type="Proteomes" id="UP000010301">
    <property type="component" value="Unassembled WGS sequence"/>
</dbReference>
<dbReference type="RefSeq" id="WP_006546729.1">
    <property type="nucleotide sequence ID" value="NZ_DS999543.1"/>
</dbReference>
<dbReference type="GO" id="GO:0016887">
    <property type="term" value="F:ATP hydrolysis activity"/>
    <property type="evidence" value="ECO:0007669"/>
    <property type="project" value="InterPro"/>
</dbReference>
<proteinExistence type="predicted"/>
<feature type="domain" description="ABC transporter" evidence="3">
    <location>
        <begin position="1"/>
        <end position="233"/>
    </location>
</feature>
<dbReference type="InterPro" id="IPR003593">
    <property type="entry name" value="AAA+_ATPase"/>
</dbReference>
<comment type="caution">
    <text evidence="4">The sequence shown here is derived from an EMBL/GenBank/DDBJ whole genome shotgun (WGS) entry which is preliminary data.</text>
</comment>
<dbReference type="EMBL" id="ACFG01000030">
    <property type="protein sequence ID" value="EEH63938.1"/>
    <property type="molecule type" value="Genomic_DNA"/>
</dbReference>
<keyword evidence="1" id="KW-0547">Nucleotide-binding</keyword>
<dbReference type="PANTHER" id="PTHR43158:SF2">
    <property type="entry name" value="SKFA PEPTIDE EXPORT ATP-BINDING PROTEIN SKFE"/>
    <property type="match status" value="1"/>
</dbReference>
<reference evidence="4 5" key="1">
    <citation type="submission" date="2009-01" db="EMBL/GenBank/DDBJ databases">
        <authorList>
            <person name="Qin X."/>
            <person name="Bachman B."/>
            <person name="Battles P."/>
            <person name="Bell A."/>
            <person name="Bess C."/>
            <person name="Bickham C."/>
            <person name="Chaboub L."/>
            <person name="Chen D."/>
            <person name="Coyle M."/>
            <person name="Deiros D.R."/>
            <person name="Dinh H."/>
            <person name="Forbes L."/>
            <person name="Fowler G."/>
            <person name="Francisco L."/>
            <person name="Fu Q."/>
            <person name="Gubbala S."/>
            <person name="Hale W."/>
            <person name="Han Y."/>
            <person name="Hemphill L."/>
            <person name="Highlander S.K."/>
            <person name="Hirani K."/>
            <person name="Hogues M."/>
            <person name="Jackson L."/>
            <person name="Jakkamsetti A."/>
            <person name="Javaid M."/>
            <person name="Jiang H."/>
            <person name="Korchina V."/>
            <person name="Kovar C."/>
            <person name="Lara F."/>
            <person name="Lee S."/>
            <person name="Mata R."/>
            <person name="Mathew T."/>
            <person name="Moen C."/>
            <person name="Morales K."/>
            <person name="Munidasa M."/>
            <person name="Nazareth L."/>
            <person name="Ngo R."/>
            <person name="Nguyen L."/>
            <person name="Okwuonu G."/>
            <person name="Ongeri F."/>
            <person name="Patil S."/>
            <person name="Petrosino J."/>
            <person name="Pham C."/>
            <person name="Pham P."/>
            <person name="Pu L.-L."/>
            <person name="Puazo M."/>
            <person name="Raj R."/>
            <person name="Reid J."/>
            <person name="Rouhana J."/>
            <person name="Saada N."/>
            <person name="Shang Y."/>
            <person name="Simmons D."/>
            <person name="Thornton R."/>
            <person name="Warren J."/>
            <person name="Weissenberger G."/>
            <person name="Zhang J."/>
            <person name="Zhang L."/>
            <person name="Zhou C."/>
            <person name="Zhu D."/>
            <person name="Muzny D."/>
            <person name="Worley K."/>
            <person name="Gibbs R."/>
        </authorList>
    </citation>
    <scope>NUCLEOTIDE SEQUENCE [LARGE SCALE GENOMIC DNA]</scope>
    <source>
        <strain evidence="4 5">DSM 15436</strain>
    </source>
</reference>
<dbReference type="STRING" id="525245.HMPREF0044_0957"/>
<dbReference type="InterPro" id="IPR003439">
    <property type="entry name" value="ABC_transporter-like_ATP-bd"/>
</dbReference>
<dbReference type="OrthoDB" id="9804819at2"/>
<keyword evidence="5" id="KW-1185">Reference proteome</keyword>
<organism evidence="4 5">
    <name type="scientific">Gleimia coleocanis DSM 15436</name>
    <dbReference type="NCBI Taxonomy" id="525245"/>
    <lineage>
        <taxon>Bacteria</taxon>
        <taxon>Bacillati</taxon>
        <taxon>Actinomycetota</taxon>
        <taxon>Actinomycetes</taxon>
        <taxon>Actinomycetales</taxon>
        <taxon>Actinomycetaceae</taxon>
        <taxon>Gleimia</taxon>
    </lineage>
</organism>
<dbReference type="Pfam" id="PF00005">
    <property type="entry name" value="ABC_tran"/>
    <property type="match status" value="1"/>
</dbReference>
<dbReference type="InterPro" id="IPR027417">
    <property type="entry name" value="P-loop_NTPase"/>
</dbReference>
<dbReference type="AlphaFoldDB" id="C0W079"/>
<dbReference type="Gene3D" id="3.40.50.300">
    <property type="entry name" value="P-loop containing nucleotide triphosphate hydrolases"/>
    <property type="match status" value="1"/>
</dbReference>
<evidence type="ECO:0000313" key="5">
    <source>
        <dbReference type="Proteomes" id="UP000010301"/>
    </source>
</evidence>
<evidence type="ECO:0000256" key="2">
    <source>
        <dbReference type="ARBA" id="ARBA00022840"/>
    </source>
</evidence>
<dbReference type="SUPFAM" id="SSF52540">
    <property type="entry name" value="P-loop containing nucleoside triphosphate hydrolases"/>
    <property type="match status" value="1"/>
</dbReference>
<evidence type="ECO:0000256" key="1">
    <source>
        <dbReference type="ARBA" id="ARBA00022741"/>
    </source>
</evidence>
<accession>C0W079</accession>
<dbReference type="SMART" id="SM00382">
    <property type="entry name" value="AAA"/>
    <property type="match status" value="1"/>
</dbReference>
<keyword evidence="2 4" id="KW-0067">ATP-binding</keyword>
<sequence>MELTNLSFTYPTNIHATLEQFSCHCKPGSITALLGPNGSGKTTLMRLISGRLLPSAGQVLLSETPASQDRLLSEIFYAGDASEFAYYRIKDVLAFLRLRSDWNENLYQRLVKRFDLQFNPKSNFKKLSTGQANLLFALFALAVHSKVTLFDEVQAHLDVPTRYALYQAIIEVNAVSIEDGPKPRTFILSSHMVEELEKLCSEVWVLRNGRLVFEGGVDSLRAQFLSLQGSSERINAFKSAVSAEQIVTHRDLGAFAELVVKNTSVTQQLLGSYPDLAQQSLSFQDAFVASVA</sequence>
<dbReference type="PROSITE" id="PS50893">
    <property type="entry name" value="ABC_TRANSPORTER_2"/>
    <property type="match status" value="1"/>
</dbReference>
<dbReference type="PANTHER" id="PTHR43158">
    <property type="entry name" value="SKFA PEPTIDE EXPORT ATP-BINDING PROTEIN SKFE"/>
    <property type="match status" value="1"/>
</dbReference>
<dbReference type="eggNOG" id="COG1131">
    <property type="taxonomic scope" value="Bacteria"/>
</dbReference>
<dbReference type="GO" id="GO:0005524">
    <property type="term" value="F:ATP binding"/>
    <property type="evidence" value="ECO:0007669"/>
    <property type="project" value="UniProtKB-KW"/>
</dbReference>
<evidence type="ECO:0000259" key="3">
    <source>
        <dbReference type="PROSITE" id="PS50893"/>
    </source>
</evidence>
<protein>
    <submittedName>
        <fullName evidence="4">ABC transporter, ATP-binding protein</fullName>
    </submittedName>
</protein>
<evidence type="ECO:0000313" key="4">
    <source>
        <dbReference type="EMBL" id="EEH63938.1"/>
    </source>
</evidence>
<gene>
    <name evidence="4" type="ORF">HMPREF0044_0957</name>
</gene>
<dbReference type="HOGENOM" id="CLU_000604_1_2_11"/>
<name>C0W079_9ACTO</name>